<dbReference type="EMBL" id="BQKI01000004">
    <property type="protein sequence ID" value="GJM93878.1"/>
    <property type="molecule type" value="Genomic_DNA"/>
</dbReference>
<organism evidence="1 2">
    <name type="scientific">Eleusine coracana subsp. coracana</name>
    <dbReference type="NCBI Taxonomy" id="191504"/>
    <lineage>
        <taxon>Eukaryota</taxon>
        <taxon>Viridiplantae</taxon>
        <taxon>Streptophyta</taxon>
        <taxon>Embryophyta</taxon>
        <taxon>Tracheophyta</taxon>
        <taxon>Spermatophyta</taxon>
        <taxon>Magnoliopsida</taxon>
        <taxon>Liliopsida</taxon>
        <taxon>Poales</taxon>
        <taxon>Poaceae</taxon>
        <taxon>PACMAD clade</taxon>
        <taxon>Chloridoideae</taxon>
        <taxon>Cynodonteae</taxon>
        <taxon>Eleusininae</taxon>
        <taxon>Eleusine</taxon>
    </lineage>
</organism>
<sequence>MFAAVNRALSHIRVLLASIVRDFNNVVAFLADLFCAEAIPVAAKLGVPAYTLFLSNLMALSLLLRLPELDKTTTCEYHDLPEPVQLPGSLPMRGADLLDTIQDRTNLAYGLVVELLGGTSSSLKVSS</sequence>
<reference evidence="1" key="1">
    <citation type="journal article" date="2018" name="DNA Res.">
        <title>Multiple hybrid de novo genome assembly of finger millet, an orphan allotetraploid crop.</title>
        <authorList>
            <person name="Hatakeyama M."/>
            <person name="Aluri S."/>
            <person name="Balachadran M.T."/>
            <person name="Sivarajan S.R."/>
            <person name="Patrignani A."/>
            <person name="Gruter S."/>
            <person name="Poveda L."/>
            <person name="Shimizu-Inatsugi R."/>
            <person name="Baeten J."/>
            <person name="Francoijs K.J."/>
            <person name="Nataraja K.N."/>
            <person name="Reddy Y.A.N."/>
            <person name="Phadnis S."/>
            <person name="Ravikumar R.L."/>
            <person name="Schlapbach R."/>
            <person name="Sreeman S.M."/>
            <person name="Shimizu K.K."/>
        </authorList>
    </citation>
    <scope>NUCLEOTIDE SEQUENCE</scope>
</reference>
<dbReference type="PANTHER" id="PTHR48045:SF8">
    <property type="entry name" value="GLYCOSYLTRANSFERASE"/>
    <property type="match status" value="1"/>
</dbReference>
<reference evidence="1" key="2">
    <citation type="submission" date="2021-12" db="EMBL/GenBank/DDBJ databases">
        <title>Resequencing data analysis of finger millet.</title>
        <authorList>
            <person name="Hatakeyama M."/>
            <person name="Aluri S."/>
            <person name="Balachadran M.T."/>
            <person name="Sivarajan S.R."/>
            <person name="Poveda L."/>
            <person name="Shimizu-Inatsugi R."/>
            <person name="Schlapbach R."/>
            <person name="Sreeman S.M."/>
            <person name="Shimizu K.K."/>
        </authorList>
    </citation>
    <scope>NUCLEOTIDE SEQUENCE</scope>
</reference>
<dbReference type="Proteomes" id="UP001054889">
    <property type="component" value="Unassembled WGS sequence"/>
</dbReference>
<name>A0AAV5C6S4_ELECO</name>
<dbReference type="Gene3D" id="3.40.50.2000">
    <property type="entry name" value="Glycogen Phosphorylase B"/>
    <property type="match status" value="1"/>
</dbReference>
<dbReference type="SUPFAM" id="SSF53756">
    <property type="entry name" value="UDP-Glycosyltransferase/glycogen phosphorylase"/>
    <property type="match status" value="1"/>
</dbReference>
<dbReference type="PANTHER" id="PTHR48045">
    <property type="entry name" value="UDP-GLYCOSYLTRANSFERASE 72B1"/>
    <property type="match status" value="1"/>
</dbReference>
<dbReference type="AlphaFoldDB" id="A0AAV5C6S4"/>
<evidence type="ECO:0000313" key="1">
    <source>
        <dbReference type="EMBL" id="GJM93878.1"/>
    </source>
</evidence>
<keyword evidence="2" id="KW-1185">Reference proteome</keyword>
<comment type="caution">
    <text evidence="1">The sequence shown here is derived from an EMBL/GenBank/DDBJ whole genome shotgun (WGS) entry which is preliminary data.</text>
</comment>
<protein>
    <submittedName>
        <fullName evidence="1">Uncharacterized protein</fullName>
    </submittedName>
</protein>
<accession>A0AAV5C6S4</accession>
<evidence type="ECO:0000313" key="2">
    <source>
        <dbReference type="Proteomes" id="UP001054889"/>
    </source>
</evidence>
<proteinExistence type="predicted"/>
<gene>
    <name evidence="1" type="primary">ga10470</name>
    <name evidence="1" type="ORF">PR202_ga10470</name>
</gene>